<evidence type="ECO:0000256" key="4">
    <source>
        <dbReference type="ARBA" id="ARBA00022679"/>
    </source>
</evidence>
<evidence type="ECO:0000256" key="1">
    <source>
        <dbReference type="ARBA" id="ARBA00009741"/>
    </source>
</evidence>
<dbReference type="EMBL" id="UOEU01000103">
    <property type="protein sequence ID" value="VAW30872.1"/>
    <property type="molecule type" value="Genomic_DNA"/>
</dbReference>
<name>A0A3B0UWS8_9ZZZZ</name>
<evidence type="ECO:0000256" key="2">
    <source>
        <dbReference type="ARBA" id="ARBA00022490"/>
    </source>
</evidence>
<dbReference type="InterPro" id="IPR029063">
    <property type="entry name" value="SAM-dependent_MTases_sf"/>
</dbReference>
<dbReference type="PIRSF" id="PIRSF000401">
    <property type="entry name" value="RPL11_MTase"/>
    <property type="match status" value="1"/>
</dbReference>
<keyword evidence="2" id="KW-0963">Cytoplasm</keyword>
<dbReference type="CDD" id="cd02440">
    <property type="entry name" value="AdoMet_MTases"/>
    <property type="match status" value="1"/>
</dbReference>
<dbReference type="PANTHER" id="PTHR43648:SF1">
    <property type="entry name" value="ELECTRON TRANSFER FLAVOPROTEIN BETA SUBUNIT LYSINE METHYLTRANSFERASE"/>
    <property type="match status" value="1"/>
</dbReference>
<dbReference type="HAMAP" id="MF_00735">
    <property type="entry name" value="Methyltr_PrmA"/>
    <property type="match status" value="1"/>
</dbReference>
<keyword evidence="6" id="KW-0689">Ribosomal protein</keyword>
<proteinExistence type="inferred from homology"/>
<sequence>MITDGEGAEAVAEVLRPFAYNDGVVLEQLGDENSPAHDALETAVTVKIYIPEAEDSPKLRQRLEEILYHLGRLYPIPPPTFRQLEEEDWANAWKAHYHPFRIGNRVWIQPSWIDADAVTEGGVFAKSEDVVLVLDPGMAFGTGLHPTTQMCLQALEQVVAPGSRVLDVGTGSGILSIAAVKLGAGEARAFDTDAVAVQTAQSNAAQNETNHIHIHQGELADVPLKGWDIVVVNILAHVIVSLLDNDRLLEYVSPSGKLILSGIIEEQLAVVETAVSNAGGQISHKRQVRDWVCLTVTHKN</sequence>
<keyword evidence="3 6" id="KW-0489">Methyltransferase</keyword>
<keyword evidence="5" id="KW-0949">S-adenosyl-L-methionine</keyword>
<keyword evidence="4 6" id="KW-0808">Transferase</keyword>
<dbReference type="NCBIfam" id="TIGR00406">
    <property type="entry name" value="prmA"/>
    <property type="match status" value="1"/>
</dbReference>
<comment type="similarity">
    <text evidence="1">Belongs to the methyltransferase superfamily. PrmA family.</text>
</comment>
<reference evidence="6" key="1">
    <citation type="submission" date="2018-06" db="EMBL/GenBank/DDBJ databases">
        <authorList>
            <person name="Zhirakovskaya E."/>
        </authorList>
    </citation>
    <scope>NUCLEOTIDE SEQUENCE</scope>
</reference>
<accession>A0A3B0UWS8</accession>
<dbReference type="Gene3D" id="3.40.50.150">
    <property type="entry name" value="Vaccinia Virus protein VP39"/>
    <property type="match status" value="1"/>
</dbReference>
<organism evidence="6">
    <name type="scientific">hydrothermal vent metagenome</name>
    <dbReference type="NCBI Taxonomy" id="652676"/>
    <lineage>
        <taxon>unclassified sequences</taxon>
        <taxon>metagenomes</taxon>
        <taxon>ecological metagenomes</taxon>
    </lineage>
</organism>
<dbReference type="InterPro" id="IPR050078">
    <property type="entry name" value="Ribosomal_L11_MeTrfase_PrmA"/>
</dbReference>
<dbReference type="GO" id="GO:0032259">
    <property type="term" value="P:methylation"/>
    <property type="evidence" value="ECO:0007669"/>
    <property type="project" value="UniProtKB-KW"/>
</dbReference>
<dbReference type="GO" id="GO:0008276">
    <property type="term" value="F:protein methyltransferase activity"/>
    <property type="evidence" value="ECO:0007669"/>
    <property type="project" value="InterPro"/>
</dbReference>
<evidence type="ECO:0000256" key="5">
    <source>
        <dbReference type="ARBA" id="ARBA00022691"/>
    </source>
</evidence>
<dbReference type="PANTHER" id="PTHR43648">
    <property type="entry name" value="ELECTRON TRANSFER FLAVOPROTEIN BETA SUBUNIT LYSINE METHYLTRANSFERASE"/>
    <property type="match status" value="1"/>
</dbReference>
<evidence type="ECO:0000256" key="3">
    <source>
        <dbReference type="ARBA" id="ARBA00022603"/>
    </source>
</evidence>
<evidence type="ECO:0000313" key="6">
    <source>
        <dbReference type="EMBL" id="VAW30872.1"/>
    </source>
</evidence>
<gene>
    <name evidence="6" type="ORF">MNBD_CHLOROFLEXI01-2902</name>
</gene>
<protein>
    <submittedName>
        <fullName evidence="6">Ribosomal protein L11 methyltransferase</fullName>
    </submittedName>
</protein>
<dbReference type="InterPro" id="IPR004498">
    <property type="entry name" value="Ribosomal_PrmA_MeTrfase"/>
</dbReference>
<dbReference type="SUPFAM" id="SSF53335">
    <property type="entry name" value="S-adenosyl-L-methionine-dependent methyltransferases"/>
    <property type="match status" value="1"/>
</dbReference>
<dbReference type="AlphaFoldDB" id="A0A3B0UWS8"/>
<dbReference type="GO" id="GO:0005840">
    <property type="term" value="C:ribosome"/>
    <property type="evidence" value="ECO:0007669"/>
    <property type="project" value="UniProtKB-KW"/>
</dbReference>
<dbReference type="Pfam" id="PF06325">
    <property type="entry name" value="PrmA"/>
    <property type="match status" value="1"/>
</dbReference>
<keyword evidence="6" id="KW-0687">Ribonucleoprotein</keyword>